<dbReference type="Proteomes" id="UP000179258">
    <property type="component" value="Unassembled WGS sequence"/>
</dbReference>
<organism evidence="1 2">
    <name type="scientific">Candidatus Wildermuthbacteria bacterium RIFCSPHIGHO2_02_FULL_47_17</name>
    <dbReference type="NCBI Taxonomy" id="1802452"/>
    <lineage>
        <taxon>Bacteria</taxon>
        <taxon>Candidatus Wildermuthiibacteriota</taxon>
    </lineage>
</organism>
<dbReference type="Pfam" id="PF21840">
    <property type="entry name" value="DUF6899"/>
    <property type="match status" value="1"/>
</dbReference>
<accession>A0A1G2R2C3</accession>
<dbReference type="EMBL" id="MHTX01000047">
    <property type="protein sequence ID" value="OHA67006.1"/>
    <property type="molecule type" value="Genomic_DNA"/>
</dbReference>
<reference evidence="1 2" key="1">
    <citation type="journal article" date="2016" name="Nat. Commun.">
        <title>Thousands of microbial genomes shed light on interconnected biogeochemical processes in an aquifer system.</title>
        <authorList>
            <person name="Anantharaman K."/>
            <person name="Brown C.T."/>
            <person name="Hug L.A."/>
            <person name="Sharon I."/>
            <person name="Castelle C.J."/>
            <person name="Probst A.J."/>
            <person name="Thomas B.C."/>
            <person name="Singh A."/>
            <person name="Wilkins M.J."/>
            <person name="Karaoz U."/>
            <person name="Brodie E.L."/>
            <person name="Williams K.H."/>
            <person name="Hubbard S.S."/>
            <person name="Banfield J.F."/>
        </authorList>
    </citation>
    <scope>NUCLEOTIDE SEQUENCE [LARGE SCALE GENOMIC DNA]</scope>
</reference>
<evidence type="ECO:0000313" key="2">
    <source>
        <dbReference type="Proteomes" id="UP000179258"/>
    </source>
</evidence>
<proteinExistence type="predicted"/>
<dbReference type="AlphaFoldDB" id="A0A1G2R2C3"/>
<protein>
    <submittedName>
        <fullName evidence="1">Uncharacterized protein</fullName>
    </submittedName>
</protein>
<comment type="caution">
    <text evidence="1">The sequence shown here is derived from an EMBL/GenBank/DDBJ whole genome shotgun (WGS) entry which is preliminary data.</text>
</comment>
<sequence length="123" mass="14336">MYNIALFYTITHIKKERSPEKKKGGAINMPYIPQQHRPKLDPKIEELAKAIKEVSKELGDEKTDFAGVLNYCCTRLALEVIPERRYKFMALVHGAFGTMAEEFYRRYVAPYENEQIEKNGDVY</sequence>
<dbReference type="InterPro" id="IPR054194">
    <property type="entry name" value="DUF6899"/>
</dbReference>
<evidence type="ECO:0000313" key="1">
    <source>
        <dbReference type="EMBL" id="OHA67006.1"/>
    </source>
</evidence>
<gene>
    <name evidence="1" type="ORF">A3D59_01610</name>
</gene>
<name>A0A1G2R2C3_9BACT</name>